<evidence type="ECO:0008006" key="5">
    <source>
        <dbReference type="Google" id="ProtNLM"/>
    </source>
</evidence>
<sequence>MLPQVQVRREGEDHADQILSKAVKAGRRTYFFDVRATRGDDYFLTITESRKITGPDGSAIFDRHKIFLYKEDFSKFAEGFNEVVEFIRRTKGTPEPER</sequence>
<evidence type="ECO:0000256" key="2">
    <source>
        <dbReference type="ARBA" id="ARBA00023125"/>
    </source>
</evidence>
<evidence type="ECO:0000313" key="3">
    <source>
        <dbReference type="EMBL" id="SEA03591.1"/>
    </source>
</evidence>
<keyword evidence="4" id="KW-1185">Reference proteome</keyword>
<proteinExistence type="inferred from homology"/>
<dbReference type="EMBL" id="FNRI01000001">
    <property type="protein sequence ID" value="SEA03591.1"/>
    <property type="molecule type" value="Genomic_DNA"/>
</dbReference>
<dbReference type="Pfam" id="PF11680">
    <property type="entry name" value="DUF3276"/>
    <property type="match status" value="1"/>
</dbReference>
<gene>
    <name evidence="3" type="ORF">SAMN05444145_101354</name>
</gene>
<evidence type="ECO:0000256" key="1">
    <source>
        <dbReference type="ARBA" id="ARBA00009251"/>
    </source>
</evidence>
<organism evidence="3 4">
    <name type="scientific">Alistipes timonensis JC136</name>
    <dbReference type="NCBI Taxonomy" id="1033731"/>
    <lineage>
        <taxon>Bacteria</taxon>
        <taxon>Pseudomonadati</taxon>
        <taxon>Bacteroidota</taxon>
        <taxon>Bacteroidia</taxon>
        <taxon>Bacteroidales</taxon>
        <taxon>Rikenellaceae</taxon>
        <taxon>Alistipes</taxon>
    </lineage>
</organism>
<dbReference type="AlphaFoldDB" id="A0A1H3XXK5"/>
<accession>A0A1H3XXK5</accession>
<name>A0A1H3XXK5_9BACT</name>
<dbReference type="RefSeq" id="WP_010259692.1">
    <property type="nucleotide sequence ID" value="NZ_CAEG01000003.1"/>
</dbReference>
<dbReference type="Proteomes" id="UP000183253">
    <property type="component" value="Unassembled WGS sequence"/>
</dbReference>
<dbReference type="InterPro" id="IPR006628">
    <property type="entry name" value="PUR-bd_fam"/>
</dbReference>
<reference evidence="3" key="1">
    <citation type="submission" date="2016-10" db="EMBL/GenBank/DDBJ databases">
        <authorList>
            <person name="de Groot N.N."/>
        </authorList>
    </citation>
    <scope>NUCLEOTIDE SEQUENCE [LARGE SCALE GENOMIC DNA]</scope>
    <source>
        <strain evidence="3">DSM 25383</strain>
    </source>
</reference>
<dbReference type="SMART" id="SM00712">
    <property type="entry name" value="PUR"/>
    <property type="match status" value="1"/>
</dbReference>
<dbReference type="GO" id="GO:0000977">
    <property type="term" value="F:RNA polymerase II transcription regulatory region sequence-specific DNA binding"/>
    <property type="evidence" value="ECO:0007669"/>
    <property type="project" value="InterPro"/>
</dbReference>
<dbReference type="GO" id="GO:0032422">
    <property type="term" value="F:purine-rich negative regulatory element binding"/>
    <property type="evidence" value="ECO:0007669"/>
    <property type="project" value="InterPro"/>
</dbReference>
<dbReference type="STRING" id="1033731.SAMN05444145_101354"/>
<evidence type="ECO:0000313" key="4">
    <source>
        <dbReference type="Proteomes" id="UP000183253"/>
    </source>
</evidence>
<protein>
    <recommendedName>
        <fullName evidence="5">DUF3276 family protein</fullName>
    </recommendedName>
</protein>
<comment type="similarity">
    <text evidence="1">Belongs to the PUR DNA-binding protein family.</text>
</comment>
<keyword evidence="2" id="KW-0238">DNA-binding</keyword>
<dbReference type="Gene3D" id="3.10.450.700">
    <property type="match status" value="1"/>
</dbReference>
<dbReference type="OrthoDB" id="765973at2"/>